<accession>A0A1G2RUI7</accession>
<dbReference type="PANTHER" id="PTHR11527">
    <property type="entry name" value="HEAT-SHOCK PROTEIN 20 FAMILY MEMBER"/>
    <property type="match status" value="1"/>
</dbReference>
<sequence>MQQKITVEKHQQTIEPVEELKVDDWFEPEGELAVDVYETDKDVVIQSAVAGVRPEELDIAVENDVVTIRGVRKNPNAQEQKQYLHEECFWGPFSRQIFLPEEVDVKHVQAQMGDGVLTLRLPKLKTEKIKQVKIANSD</sequence>
<reference evidence="4 5" key="1">
    <citation type="journal article" date="2016" name="Nat. Commun.">
        <title>Thousands of microbial genomes shed light on interconnected biogeochemical processes in an aquifer system.</title>
        <authorList>
            <person name="Anantharaman K."/>
            <person name="Brown C.T."/>
            <person name="Hug L.A."/>
            <person name="Sharon I."/>
            <person name="Castelle C.J."/>
            <person name="Probst A.J."/>
            <person name="Thomas B.C."/>
            <person name="Singh A."/>
            <person name="Wilkins M.J."/>
            <person name="Karaoz U."/>
            <person name="Brodie E.L."/>
            <person name="Williams K.H."/>
            <person name="Hubbard S.S."/>
            <person name="Banfield J.F."/>
        </authorList>
    </citation>
    <scope>NUCLEOTIDE SEQUENCE [LARGE SCALE GENOMIC DNA]</scope>
</reference>
<dbReference type="InterPro" id="IPR031107">
    <property type="entry name" value="Small_HSP"/>
</dbReference>
<name>A0A1G2RUI7_9BACT</name>
<dbReference type="PROSITE" id="PS01031">
    <property type="entry name" value="SHSP"/>
    <property type="match status" value="1"/>
</dbReference>
<organism evidence="4 5">
    <name type="scientific">Candidatus Wildermuthbacteria bacterium RIFCSPLOWO2_02_FULL_47_9c</name>
    <dbReference type="NCBI Taxonomy" id="1802466"/>
    <lineage>
        <taxon>Bacteria</taxon>
        <taxon>Candidatus Wildermuthiibacteriota</taxon>
    </lineage>
</organism>
<comment type="similarity">
    <text evidence="1 2">Belongs to the small heat shock protein (HSP20) family.</text>
</comment>
<dbReference type="SUPFAM" id="SSF49764">
    <property type="entry name" value="HSP20-like chaperones"/>
    <property type="match status" value="1"/>
</dbReference>
<gene>
    <name evidence="4" type="ORF">A3J30_00740</name>
</gene>
<dbReference type="Gene3D" id="2.60.40.790">
    <property type="match status" value="1"/>
</dbReference>
<evidence type="ECO:0000256" key="1">
    <source>
        <dbReference type="PROSITE-ProRule" id="PRU00285"/>
    </source>
</evidence>
<dbReference type="EMBL" id="MHUL01000043">
    <property type="protein sequence ID" value="OHA76039.1"/>
    <property type="molecule type" value="Genomic_DNA"/>
</dbReference>
<dbReference type="InterPro" id="IPR002068">
    <property type="entry name" value="A-crystallin/Hsp20_dom"/>
</dbReference>
<dbReference type="AlphaFoldDB" id="A0A1G2RUI7"/>
<comment type="caution">
    <text evidence="4">The sequence shown here is derived from an EMBL/GenBank/DDBJ whole genome shotgun (WGS) entry which is preliminary data.</text>
</comment>
<proteinExistence type="inferred from homology"/>
<evidence type="ECO:0000259" key="3">
    <source>
        <dbReference type="PROSITE" id="PS01031"/>
    </source>
</evidence>
<dbReference type="Proteomes" id="UP000178222">
    <property type="component" value="Unassembled WGS sequence"/>
</dbReference>
<dbReference type="Pfam" id="PF00011">
    <property type="entry name" value="HSP20"/>
    <property type="match status" value="1"/>
</dbReference>
<dbReference type="CDD" id="cd06464">
    <property type="entry name" value="ACD_sHsps-like"/>
    <property type="match status" value="1"/>
</dbReference>
<evidence type="ECO:0000313" key="5">
    <source>
        <dbReference type="Proteomes" id="UP000178222"/>
    </source>
</evidence>
<protein>
    <recommendedName>
        <fullName evidence="3">SHSP domain-containing protein</fullName>
    </recommendedName>
</protein>
<dbReference type="InterPro" id="IPR008978">
    <property type="entry name" value="HSP20-like_chaperone"/>
</dbReference>
<evidence type="ECO:0000256" key="2">
    <source>
        <dbReference type="RuleBase" id="RU003616"/>
    </source>
</evidence>
<evidence type="ECO:0000313" key="4">
    <source>
        <dbReference type="EMBL" id="OHA76039.1"/>
    </source>
</evidence>
<feature type="domain" description="SHSP" evidence="3">
    <location>
        <begin position="25"/>
        <end position="137"/>
    </location>
</feature>